<name>A0ABR5N139_BRECH</name>
<keyword evidence="2" id="KW-1185">Reference proteome</keyword>
<dbReference type="InterPro" id="IPR046348">
    <property type="entry name" value="SIS_dom_sf"/>
</dbReference>
<evidence type="ECO:0000313" key="2">
    <source>
        <dbReference type="Proteomes" id="UP000051063"/>
    </source>
</evidence>
<organism evidence="1 2">
    <name type="scientific">Brevibacillus choshinensis</name>
    <dbReference type="NCBI Taxonomy" id="54911"/>
    <lineage>
        <taxon>Bacteria</taxon>
        <taxon>Bacillati</taxon>
        <taxon>Bacillota</taxon>
        <taxon>Bacilli</taxon>
        <taxon>Bacillales</taxon>
        <taxon>Paenibacillaceae</taxon>
        <taxon>Brevibacillus</taxon>
    </lineage>
</organism>
<protein>
    <submittedName>
        <fullName evidence="1">Uncharacterized protein</fullName>
    </submittedName>
</protein>
<proteinExistence type="predicted"/>
<dbReference type="EMBL" id="LJJB01000013">
    <property type="protein sequence ID" value="KQL44200.1"/>
    <property type="molecule type" value="Genomic_DNA"/>
</dbReference>
<dbReference type="PROSITE" id="PS51463">
    <property type="entry name" value="P_GLUCOSE_ISOMERASE_3"/>
    <property type="match status" value="1"/>
</dbReference>
<reference evidence="1 2" key="1">
    <citation type="submission" date="2015-09" db="EMBL/GenBank/DDBJ databases">
        <title>Genome sequencing project for genomic taxonomy and phylogenomics of Bacillus-like bacteria.</title>
        <authorList>
            <person name="Liu B."/>
            <person name="Wang J."/>
            <person name="Zhu Y."/>
            <person name="Liu G."/>
            <person name="Chen Q."/>
            <person name="Chen Z."/>
            <person name="Lan J."/>
            <person name="Che J."/>
            <person name="Ge C."/>
            <person name="Shi H."/>
            <person name="Pan Z."/>
            <person name="Liu X."/>
        </authorList>
    </citation>
    <scope>NUCLEOTIDE SEQUENCE [LARGE SCALE GENOMIC DNA]</scope>
    <source>
        <strain evidence="1 2">DSM 8552</strain>
    </source>
</reference>
<comment type="caution">
    <text evidence="1">The sequence shown here is derived from an EMBL/GenBank/DDBJ whole genome shotgun (WGS) entry which is preliminary data.</text>
</comment>
<sequence>MSHSFHNQVEGYTKVNIAGQNMSSTYLNHLLEVLEGKDISVNVISKSGTTTEPAIAFRIFREYTEKKYGKEGARERINQKAFQGTLLAHVDGGVPNLIIEMDEMNEYTFGELEVILPP</sequence>
<dbReference type="Proteomes" id="UP000051063">
    <property type="component" value="Unassembled WGS sequence"/>
</dbReference>
<accession>A0ABR5N139</accession>
<dbReference type="InterPro" id="IPR001672">
    <property type="entry name" value="G6P_Isomerase"/>
</dbReference>
<dbReference type="SUPFAM" id="SSF53697">
    <property type="entry name" value="SIS domain"/>
    <property type="match status" value="2"/>
</dbReference>
<evidence type="ECO:0000313" key="1">
    <source>
        <dbReference type="EMBL" id="KQL44200.1"/>
    </source>
</evidence>
<dbReference type="Gene3D" id="3.40.50.10490">
    <property type="entry name" value="Glucose-6-phosphate isomerase like protein, domain 1"/>
    <property type="match status" value="2"/>
</dbReference>
<gene>
    <name evidence="1" type="ORF">AN963_22505</name>
</gene>